<organism evidence="2 3">
    <name type="scientific">Dactylosporangium salmoneum</name>
    <dbReference type="NCBI Taxonomy" id="53361"/>
    <lineage>
        <taxon>Bacteria</taxon>
        <taxon>Bacillati</taxon>
        <taxon>Actinomycetota</taxon>
        <taxon>Actinomycetes</taxon>
        <taxon>Micromonosporales</taxon>
        <taxon>Micromonosporaceae</taxon>
        <taxon>Dactylosporangium</taxon>
    </lineage>
</organism>
<proteinExistence type="predicted"/>
<accession>A0ABN3G8W7</accession>
<name>A0ABN3G8W7_9ACTN</name>
<reference evidence="2 3" key="1">
    <citation type="journal article" date="2019" name="Int. J. Syst. Evol. Microbiol.">
        <title>The Global Catalogue of Microorganisms (GCM) 10K type strain sequencing project: providing services to taxonomists for standard genome sequencing and annotation.</title>
        <authorList>
            <consortium name="The Broad Institute Genomics Platform"/>
            <consortium name="The Broad Institute Genome Sequencing Center for Infectious Disease"/>
            <person name="Wu L."/>
            <person name="Ma J."/>
        </authorList>
    </citation>
    <scope>NUCLEOTIDE SEQUENCE [LARGE SCALE GENOMIC DNA]</scope>
    <source>
        <strain evidence="2 3">JCM 3272</strain>
    </source>
</reference>
<evidence type="ECO:0000313" key="2">
    <source>
        <dbReference type="EMBL" id="GAA2346706.1"/>
    </source>
</evidence>
<protein>
    <submittedName>
        <fullName evidence="2">Uncharacterized protein</fullName>
    </submittedName>
</protein>
<dbReference type="Proteomes" id="UP001501444">
    <property type="component" value="Unassembled WGS sequence"/>
</dbReference>
<keyword evidence="3" id="KW-1185">Reference proteome</keyword>
<feature type="region of interest" description="Disordered" evidence="1">
    <location>
        <begin position="1"/>
        <end position="35"/>
    </location>
</feature>
<feature type="compositionally biased region" description="Basic and acidic residues" evidence="1">
    <location>
        <begin position="10"/>
        <end position="21"/>
    </location>
</feature>
<evidence type="ECO:0000313" key="3">
    <source>
        <dbReference type="Proteomes" id="UP001501444"/>
    </source>
</evidence>
<dbReference type="RefSeq" id="WP_344613317.1">
    <property type="nucleotide sequence ID" value="NZ_BAAARV010000025.1"/>
</dbReference>
<dbReference type="EMBL" id="BAAARV010000025">
    <property type="protein sequence ID" value="GAA2346706.1"/>
    <property type="molecule type" value="Genomic_DNA"/>
</dbReference>
<evidence type="ECO:0000256" key="1">
    <source>
        <dbReference type="SAM" id="MobiDB-lite"/>
    </source>
</evidence>
<gene>
    <name evidence="2" type="ORF">GCM10010170_033670</name>
</gene>
<sequence>MPTQLFTSETGRELAQRRHDVATPVQRKQNTANATAARAGVPATVADINTKVDVLGNLVLDQLAELRALRDEIAKLHSAHAAA</sequence>
<comment type="caution">
    <text evidence="2">The sequence shown here is derived from an EMBL/GenBank/DDBJ whole genome shotgun (WGS) entry which is preliminary data.</text>
</comment>